<gene>
    <name evidence="3" type="ORF">BSAL_48650</name>
</gene>
<proteinExistence type="predicted"/>
<dbReference type="Proteomes" id="UP000051952">
    <property type="component" value="Unassembled WGS sequence"/>
</dbReference>
<feature type="region of interest" description="Disordered" evidence="2">
    <location>
        <begin position="765"/>
        <end position="801"/>
    </location>
</feature>
<feature type="coiled-coil region" evidence="1">
    <location>
        <begin position="235"/>
        <end position="269"/>
    </location>
</feature>
<dbReference type="AlphaFoldDB" id="A0A0S4KPP1"/>
<feature type="compositionally biased region" description="Low complexity" evidence="2">
    <location>
        <begin position="765"/>
        <end position="798"/>
    </location>
</feature>
<evidence type="ECO:0000256" key="1">
    <source>
        <dbReference type="SAM" id="Coils"/>
    </source>
</evidence>
<dbReference type="VEuPathDB" id="TriTrypDB:BSAL_48650"/>
<sequence length="850" mass="92466">MNAVVWKLNTVFLDGECEKEGRNIEANVELLIDAFQHPKGMCEAAKHDDGFDDHFASILAAMRLRHRHEAPTTPKKTPSKGRIVRKELASDPVVVDLSNGNSRGVQNVTDHRAAVRDLLYGAEQLARIVPRRNRVAAQSAPRCPHCKLFEHDPKFFEVPVTAEGKSLYAASGARGKAITYGNLPLGIVSKDLVMDQLWLAVAKLQLPTYASLTLEQRASCCREHFLSHIGLPPWMEQLIEDERRHRRHVSALEADLDILKERNAEVVNEIRRQQKFLQLASSLKDTMNQEHERTALLGQLAVAKAELVDKRWQLEEAARKNARDKIHHNVETGLIALRTEETQRLLLSISMMSEVLNEAEAARAAKAASNSNSYSKSMSVADSATTSAQKEVHTDIREKIIDILGNLPSAEFGRSCRRSAGASKHPASRYVQCKHCLLPLSYAPYCGVTGTLHQEQLDNDGTAPIDLRPLTSDEPKLATPLGSDECTESSDEGSDASSPTHAAAHELAMGGSMEASRRKGSGSGRGSSAAGFDARRSLRRAPSAVIARSMSSARPADAAAAVDALKPKRRRRKGGKKDVDSHLGSPDSTEGFPVPISNSAVKSLGTLDSTDSASDIAAVNELFTLFASHTCRFVEAASRTDFNSMKLILEEVDSGAPLSTDQSLPQRFPATCAALLDLEERFMEWLYALSLEPPPPQHTPPGTSHNSIETDSGKLVRLKKDLRELQHSFAKRPNARSQGINLDEEAFEAIAFRTTELERRVTQLKAKLSSTSTATAATTSGATSSATATAPTEETPLTPDGKSIMMLAMAQAPPKTTMPPNMPPQPPATHHNFAAAGGRAVRMDYGSAMI</sequence>
<dbReference type="EMBL" id="CYKH01002252">
    <property type="protein sequence ID" value="CUI15606.1"/>
    <property type="molecule type" value="Genomic_DNA"/>
</dbReference>
<keyword evidence="1" id="KW-0175">Coiled coil</keyword>
<protein>
    <submittedName>
        <fullName evidence="3">Uncharacterized protein</fullName>
    </submittedName>
</protein>
<feature type="compositionally biased region" description="Low complexity" evidence="2">
    <location>
        <begin position="367"/>
        <end position="381"/>
    </location>
</feature>
<evidence type="ECO:0000313" key="4">
    <source>
        <dbReference type="Proteomes" id="UP000051952"/>
    </source>
</evidence>
<organism evidence="3 4">
    <name type="scientific">Bodo saltans</name>
    <name type="common">Flagellated protozoan</name>
    <dbReference type="NCBI Taxonomy" id="75058"/>
    <lineage>
        <taxon>Eukaryota</taxon>
        <taxon>Discoba</taxon>
        <taxon>Euglenozoa</taxon>
        <taxon>Kinetoplastea</taxon>
        <taxon>Metakinetoplastina</taxon>
        <taxon>Eubodonida</taxon>
        <taxon>Bodonidae</taxon>
        <taxon>Bodo</taxon>
    </lineage>
</organism>
<evidence type="ECO:0000313" key="3">
    <source>
        <dbReference type="EMBL" id="CUI15606.1"/>
    </source>
</evidence>
<feature type="region of interest" description="Disordered" evidence="2">
    <location>
        <begin position="457"/>
        <end position="595"/>
    </location>
</feature>
<feature type="compositionally biased region" description="Acidic residues" evidence="2">
    <location>
        <begin position="485"/>
        <end position="494"/>
    </location>
</feature>
<accession>A0A0S4KPP1</accession>
<evidence type="ECO:0000256" key="2">
    <source>
        <dbReference type="SAM" id="MobiDB-lite"/>
    </source>
</evidence>
<keyword evidence="4" id="KW-1185">Reference proteome</keyword>
<feature type="region of interest" description="Disordered" evidence="2">
    <location>
        <begin position="367"/>
        <end position="392"/>
    </location>
</feature>
<name>A0A0S4KPP1_BODSA</name>
<feature type="compositionally biased region" description="Low complexity" evidence="2">
    <location>
        <begin position="547"/>
        <end position="564"/>
    </location>
</feature>
<reference evidence="4" key="1">
    <citation type="submission" date="2015-09" db="EMBL/GenBank/DDBJ databases">
        <authorList>
            <consortium name="Pathogen Informatics"/>
        </authorList>
    </citation>
    <scope>NUCLEOTIDE SEQUENCE [LARGE SCALE GENOMIC DNA]</scope>
    <source>
        <strain evidence="4">Lake Konstanz</strain>
    </source>
</reference>